<organism evidence="10 11">
    <name type="scientific">Hymenobacter fastidiosus</name>
    <dbReference type="NCBI Taxonomy" id="486264"/>
    <lineage>
        <taxon>Bacteria</taxon>
        <taxon>Pseudomonadati</taxon>
        <taxon>Bacteroidota</taxon>
        <taxon>Cytophagia</taxon>
        <taxon>Cytophagales</taxon>
        <taxon>Hymenobacteraceae</taxon>
        <taxon>Hymenobacter</taxon>
    </lineage>
</organism>
<evidence type="ECO:0000256" key="1">
    <source>
        <dbReference type="ARBA" id="ARBA00022475"/>
    </source>
</evidence>
<evidence type="ECO:0000256" key="7">
    <source>
        <dbReference type="NCBIfam" id="TIGR03319"/>
    </source>
</evidence>
<dbReference type="SMART" id="SM00322">
    <property type="entry name" value="KH"/>
    <property type="match status" value="1"/>
</dbReference>
<dbReference type="InterPro" id="IPR003607">
    <property type="entry name" value="HD/PDEase_dom"/>
</dbReference>
<keyword evidence="2 6" id="KW-0540">Nuclease</keyword>
<dbReference type="InterPro" id="IPR017705">
    <property type="entry name" value="Ribonuclease_Y"/>
</dbReference>
<dbReference type="Gene3D" id="1.10.3210.10">
    <property type="entry name" value="Hypothetical protein af1432"/>
    <property type="match status" value="1"/>
</dbReference>
<accession>A0ABP7RYK4</accession>
<comment type="function">
    <text evidence="6">Endoribonuclease that initiates mRNA decay.</text>
</comment>
<evidence type="ECO:0000256" key="3">
    <source>
        <dbReference type="ARBA" id="ARBA00022759"/>
    </source>
</evidence>
<feature type="region of interest" description="Disordered" evidence="8">
    <location>
        <begin position="130"/>
        <end position="149"/>
    </location>
</feature>
<dbReference type="PROSITE" id="PS51831">
    <property type="entry name" value="HD"/>
    <property type="match status" value="1"/>
</dbReference>
<dbReference type="HAMAP" id="MF_00335">
    <property type="entry name" value="RNase_Y"/>
    <property type="match status" value="1"/>
</dbReference>
<dbReference type="NCBIfam" id="TIGR00277">
    <property type="entry name" value="HDIG"/>
    <property type="match status" value="1"/>
</dbReference>
<dbReference type="CDD" id="cd00077">
    <property type="entry name" value="HDc"/>
    <property type="match status" value="1"/>
</dbReference>
<keyword evidence="3 6" id="KW-0255">Endonuclease</keyword>
<evidence type="ECO:0000256" key="5">
    <source>
        <dbReference type="ARBA" id="ARBA00022884"/>
    </source>
</evidence>
<protein>
    <recommendedName>
        <fullName evidence="6 7">Ribonuclease Y</fullName>
        <shortName evidence="6">RNase Y</shortName>
        <ecNumber evidence="6 7">3.1.-.-</ecNumber>
    </recommendedName>
</protein>
<dbReference type="EC" id="3.1.-.-" evidence="6 7"/>
<dbReference type="InterPro" id="IPR022711">
    <property type="entry name" value="RNase_Y_N"/>
</dbReference>
<keyword evidence="11" id="KW-1185">Reference proteome</keyword>
<dbReference type="SUPFAM" id="SSF109604">
    <property type="entry name" value="HD-domain/PDEase-like"/>
    <property type="match status" value="1"/>
</dbReference>
<evidence type="ECO:0000259" key="9">
    <source>
        <dbReference type="PROSITE" id="PS51831"/>
    </source>
</evidence>
<dbReference type="Pfam" id="PF12072">
    <property type="entry name" value="RNase_Y_N"/>
    <property type="match status" value="1"/>
</dbReference>
<evidence type="ECO:0000256" key="6">
    <source>
        <dbReference type="HAMAP-Rule" id="MF_00335"/>
    </source>
</evidence>
<dbReference type="InterPro" id="IPR036612">
    <property type="entry name" value="KH_dom_type_1_sf"/>
</dbReference>
<evidence type="ECO:0000256" key="4">
    <source>
        <dbReference type="ARBA" id="ARBA00022801"/>
    </source>
</evidence>
<reference evidence="11" key="1">
    <citation type="journal article" date="2019" name="Int. J. Syst. Evol. Microbiol.">
        <title>The Global Catalogue of Microorganisms (GCM) 10K type strain sequencing project: providing services to taxonomists for standard genome sequencing and annotation.</title>
        <authorList>
            <consortium name="The Broad Institute Genomics Platform"/>
            <consortium name="The Broad Institute Genome Sequencing Center for Infectious Disease"/>
            <person name="Wu L."/>
            <person name="Ma J."/>
        </authorList>
    </citation>
    <scope>NUCLEOTIDE SEQUENCE [LARGE SCALE GENOMIC DNA]</scope>
    <source>
        <strain evidence="11">JCM 17224</strain>
    </source>
</reference>
<dbReference type="Proteomes" id="UP001500567">
    <property type="component" value="Unassembled WGS sequence"/>
</dbReference>
<keyword evidence="1" id="KW-1003">Cell membrane</keyword>
<keyword evidence="5 6" id="KW-0694">RNA-binding</keyword>
<dbReference type="Gene3D" id="3.30.1370.10">
    <property type="entry name" value="K Homology domain, type 1"/>
    <property type="match status" value="1"/>
</dbReference>
<keyword evidence="4 6" id="KW-0378">Hydrolase</keyword>
<proteinExistence type="inferred from homology"/>
<evidence type="ECO:0000313" key="11">
    <source>
        <dbReference type="Proteomes" id="UP001500567"/>
    </source>
</evidence>
<evidence type="ECO:0000256" key="8">
    <source>
        <dbReference type="SAM" id="MobiDB-lite"/>
    </source>
</evidence>
<name>A0ABP7RYK4_9BACT</name>
<dbReference type="Pfam" id="PF01966">
    <property type="entry name" value="HD"/>
    <property type="match status" value="1"/>
</dbReference>
<dbReference type="NCBIfam" id="TIGR03319">
    <property type="entry name" value="RNase_Y"/>
    <property type="match status" value="1"/>
</dbReference>
<keyword evidence="1" id="KW-0472">Membrane</keyword>
<dbReference type="Pfam" id="PF00013">
    <property type="entry name" value="KH_1"/>
    <property type="match status" value="1"/>
</dbReference>
<dbReference type="InterPro" id="IPR004087">
    <property type="entry name" value="KH_dom"/>
</dbReference>
<dbReference type="InterPro" id="IPR006674">
    <property type="entry name" value="HD_domain"/>
</dbReference>
<dbReference type="CDD" id="cd22431">
    <property type="entry name" value="KH-I_RNaseY"/>
    <property type="match status" value="1"/>
</dbReference>
<sequence length="565" mass="63637">MPDILYIILAAVLALGVGIVVGRQLAGKVNLDHEADAKSRAQLLIQEAEAQATRTRDERIQQSKDKFRQLKNEFEQDSKRQKQELDAELTQRRQGVVEQEQSIKQLTQTTQRQLEGIQKKEQDMDALREKLQNDSQQQRERLDAQEEKRRATLDTQLAKLQQREDEVEEELVSTREALSTQLSQVQHQLETISGLTAAEAREQLVESLKNEAQIQASSYIKDVVAQAKLSATKDAKKVVLETIQRTAAEHAIENCVSIFNIESDDVKGKIIGREGRNIRALEAATGVEIIVDDTPEAIIISGFDPVRREIARLSLHLLVKDGRIHPARIEEIVAKTRKNIDEEIVEIGERTIIDLGIHGLHPELIKMVGRMRFRSSYGQNLLQHSREVANLCATMAAELGLDVKKAKRAGLLHDIGKVSTEEPELPHAILGMEMAKKYKEHPDVVNAIGAHHDEIEMTAMISPLVQACDAISGSRPGARREMMESYIKRLKQLEETAVGFEGVLQCYAIQAGRELRVMVNADNVTDERAQELSYEISQKIEKEMQYPGQIKITVIREMRAVSYAK</sequence>
<dbReference type="InterPro" id="IPR004088">
    <property type="entry name" value="KH_dom_type_1"/>
</dbReference>
<dbReference type="PROSITE" id="PS50084">
    <property type="entry name" value="KH_TYPE_1"/>
    <property type="match status" value="1"/>
</dbReference>
<dbReference type="RefSeq" id="WP_345072039.1">
    <property type="nucleotide sequence ID" value="NZ_BAABDJ010000008.1"/>
</dbReference>
<dbReference type="SMART" id="SM00471">
    <property type="entry name" value="HDc"/>
    <property type="match status" value="1"/>
</dbReference>
<evidence type="ECO:0000256" key="2">
    <source>
        <dbReference type="ARBA" id="ARBA00022722"/>
    </source>
</evidence>
<gene>
    <name evidence="6 10" type="primary">rny</name>
    <name evidence="10" type="ORF">GCM10022408_14720</name>
</gene>
<dbReference type="EMBL" id="BAABDJ010000008">
    <property type="protein sequence ID" value="GAA4004097.1"/>
    <property type="molecule type" value="Genomic_DNA"/>
</dbReference>
<feature type="domain" description="HD" evidence="9">
    <location>
        <begin position="381"/>
        <end position="474"/>
    </location>
</feature>
<comment type="caution">
    <text evidence="10">The sequence shown here is derived from an EMBL/GenBank/DDBJ whole genome shotgun (WGS) entry which is preliminary data.</text>
</comment>
<dbReference type="InterPro" id="IPR006675">
    <property type="entry name" value="HDIG_dom"/>
</dbReference>
<comment type="similarity">
    <text evidence="6">Belongs to the RNase Y family.</text>
</comment>
<dbReference type="PANTHER" id="PTHR12826">
    <property type="entry name" value="RIBONUCLEASE Y"/>
    <property type="match status" value="1"/>
</dbReference>
<evidence type="ECO:0000313" key="10">
    <source>
        <dbReference type="EMBL" id="GAA4004097.1"/>
    </source>
</evidence>
<dbReference type="PANTHER" id="PTHR12826:SF15">
    <property type="entry name" value="RIBONUCLEASE Y"/>
    <property type="match status" value="1"/>
</dbReference>
<dbReference type="SUPFAM" id="SSF54791">
    <property type="entry name" value="Eukaryotic type KH-domain (KH-domain type I)"/>
    <property type="match status" value="1"/>
</dbReference>